<dbReference type="SUPFAM" id="SSF56968">
    <property type="entry name" value="Lipovitellin-phosvitin complex, beta-sheet shell regions"/>
    <property type="match status" value="1"/>
</dbReference>
<dbReference type="Gene3D" id="2.30.230.10">
    <property type="entry name" value="Lipovitellin, beta-sheet shell regions, chain A"/>
    <property type="match status" value="1"/>
</dbReference>
<dbReference type="PANTHER" id="PTHR23345:SF15">
    <property type="entry name" value="VITELLOGENIN 1-RELATED"/>
    <property type="match status" value="1"/>
</dbReference>
<dbReference type="PROSITE" id="PS51211">
    <property type="entry name" value="VITELLOGENIN"/>
    <property type="match status" value="1"/>
</dbReference>
<dbReference type="Proteomes" id="UP000683360">
    <property type="component" value="Unassembled WGS sequence"/>
</dbReference>
<dbReference type="EMBL" id="CAJPWZ010000137">
    <property type="protein sequence ID" value="CAG2186502.1"/>
    <property type="molecule type" value="Genomic_DNA"/>
</dbReference>
<protein>
    <recommendedName>
        <fullName evidence="6">Vitellogenin domain-containing protein</fullName>
    </recommendedName>
</protein>
<name>A0A8S3PS03_MYTED</name>
<dbReference type="Pfam" id="PF01347">
    <property type="entry name" value="Vitellogenin_N"/>
    <property type="match status" value="1"/>
</dbReference>
<comment type="caution">
    <text evidence="5">Lacks conserved residue(s) required for the propagation of feature annotation.</text>
</comment>
<dbReference type="InterPro" id="IPR015819">
    <property type="entry name" value="Lipid_transp_b-sht_shell"/>
</dbReference>
<proteinExistence type="predicted"/>
<gene>
    <name evidence="7" type="ORF">MEDL_2031</name>
</gene>
<dbReference type="Gene3D" id="1.25.10.20">
    <property type="entry name" value="Vitellinogen, superhelical"/>
    <property type="match status" value="1"/>
</dbReference>
<reference evidence="7" key="1">
    <citation type="submission" date="2021-03" db="EMBL/GenBank/DDBJ databases">
        <authorList>
            <person name="Bekaert M."/>
        </authorList>
    </citation>
    <scope>NUCLEOTIDE SEQUENCE</scope>
</reference>
<evidence type="ECO:0000256" key="5">
    <source>
        <dbReference type="PROSITE-ProRule" id="PRU00557"/>
    </source>
</evidence>
<evidence type="ECO:0000259" key="6">
    <source>
        <dbReference type="PROSITE" id="PS51211"/>
    </source>
</evidence>
<dbReference type="InterPro" id="IPR050733">
    <property type="entry name" value="Vitellogenin/Apolipophorin"/>
</dbReference>
<keyword evidence="2" id="KW-0758">Storage protein</keyword>
<feature type="domain" description="Vitellogenin" evidence="6">
    <location>
        <begin position="1"/>
        <end position="543"/>
    </location>
</feature>
<organism evidence="7 8">
    <name type="scientific">Mytilus edulis</name>
    <name type="common">Blue mussel</name>
    <dbReference type="NCBI Taxonomy" id="6550"/>
    <lineage>
        <taxon>Eukaryota</taxon>
        <taxon>Metazoa</taxon>
        <taxon>Spiralia</taxon>
        <taxon>Lophotrochozoa</taxon>
        <taxon>Mollusca</taxon>
        <taxon>Bivalvia</taxon>
        <taxon>Autobranchia</taxon>
        <taxon>Pteriomorphia</taxon>
        <taxon>Mytilida</taxon>
        <taxon>Mytiloidea</taxon>
        <taxon>Mytilidae</taxon>
        <taxon>Mytilinae</taxon>
        <taxon>Mytilus</taxon>
    </lineage>
</organism>
<accession>A0A8S3PS03</accession>
<evidence type="ECO:0000256" key="2">
    <source>
        <dbReference type="ARBA" id="ARBA00022761"/>
    </source>
</evidence>
<dbReference type="AlphaFoldDB" id="A0A8S3PS03"/>
<sequence>MTAKVYIDVVSKCEMNIRLDNVRLLESDPKAPETLIDADKSGEFRTNLEKSALAFSFQDGRIVELCTSIPEKTWVLNIKRGILSAVQNSMDDLTQDQTVQETDITGECKTAYTVSSNGWYSRTIKKSKDLLGCIDRHGYNTIMQGTPYKIQSEIQSLPLIKGSHECSQDISKAGILQSSVCEEEHVLRPFSRESSGAITKTKQTLKYVTERVSSSSSISIGHRVPLTFVHSNDGRGTIRDVMSKLNEICVSTSDSVKPDTPLLFSGLVRLMKALESDDLEQIYRKVKGTRFCASNQKRVEKFFLDAVPMLGTKASLRLITNLINKKEVRGIEANMWLTTLSFIKDPTKEMLNEVKPLISSEDSEEAMLGVSSLVYAYYKKNECENDVDIASIVVSIEDKIGVGCHVIRSLRSLGNAGFVSNSIRTISNCMTKRENPTEVRLSAMQAFRRMPCAISRDDVMAIFRNKDEDSELRIASYQALMTCPSDNVLSRVRNVLESEEVNQVGSYVWSHLTNLMETSSPLKQEIKNIINDQALKKEFDLEN</sequence>
<evidence type="ECO:0000256" key="3">
    <source>
        <dbReference type="ARBA" id="ARBA00023157"/>
    </source>
</evidence>
<dbReference type="InterPro" id="IPR011030">
    <property type="entry name" value="Lipovitellin_superhlx_dom"/>
</dbReference>
<comment type="caution">
    <text evidence="7">The sequence shown here is derived from an EMBL/GenBank/DDBJ whole genome shotgun (WGS) entry which is preliminary data.</text>
</comment>
<evidence type="ECO:0000256" key="4">
    <source>
        <dbReference type="ARBA" id="ARBA00023180"/>
    </source>
</evidence>
<keyword evidence="4" id="KW-0325">Glycoprotein</keyword>
<dbReference type="InterPro" id="IPR015816">
    <property type="entry name" value="Vitellinogen_b-sht_N"/>
</dbReference>
<evidence type="ECO:0000313" key="7">
    <source>
        <dbReference type="EMBL" id="CAG2186502.1"/>
    </source>
</evidence>
<keyword evidence="8" id="KW-1185">Reference proteome</keyword>
<evidence type="ECO:0000313" key="8">
    <source>
        <dbReference type="Proteomes" id="UP000683360"/>
    </source>
</evidence>
<keyword evidence="3" id="KW-1015">Disulfide bond</keyword>
<dbReference type="PANTHER" id="PTHR23345">
    <property type="entry name" value="VITELLOGENIN-RELATED"/>
    <property type="match status" value="1"/>
</dbReference>
<dbReference type="OrthoDB" id="6484170at2759"/>
<dbReference type="InterPro" id="IPR001747">
    <property type="entry name" value="Vitellogenin_N"/>
</dbReference>
<dbReference type="SUPFAM" id="SSF48431">
    <property type="entry name" value="Lipovitellin-phosvitin complex, superhelical domain"/>
    <property type="match status" value="1"/>
</dbReference>
<keyword evidence="1" id="KW-0732">Signal</keyword>
<dbReference type="SMART" id="SM00638">
    <property type="entry name" value="LPD_N"/>
    <property type="match status" value="1"/>
</dbReference>
<dbReference type="GO" id="GO:0005319">
    <property type="term" value="F:lipid transporter activity"/>
    <property type="evidence" value="ECO:0007669"/>
    <property type="project" value="InterPro"/>
</dbReference>
<evidence type="ECO:0000256" key="1">
    <source>
        <dbReference type="ARBA" id="ARBA00022729"/>
    </source>
</evidence>